<dbReference type="AlphaFoldDB" id="A0A2P5YNT7"/>
<reference evidence="1 2" key="1">
    <citation type="submission" date="2015-01" db="EMBL/GenBank/DDBJ databases">
        <title>Genome of allotetraploid Gossypium barbadense reveals genomic plasticity and fiber elongation in cotton evolution.</title>
        <authorList>
            <person name="Chen X."/>
            <person name="Liu X."/>
            <person name="Zhao B."/>
            <person name="Zheng H."/>
            <person name="Hu Y."/>
            <person name="Lu G."/>
            <person name="Yang C."/>
            <person name="Chen J."/>
            <person name="Shan C."/>
            <person name="Zhang L."/>
            <person name="Zhou Y."/>
            <person name="Wang L."/>
            <person name="Guo W."/>
            <person name="Bai Y."/>
            <person name="Ruan J."/>
            <person name="Shangguan X."/>
            <person name="Mao Y."/>
            <person name="Jiang J."/>
            <person name="Zhu Y."/>
            <person name="Lei J."/>
            <person name="Kang H."/>
            <person name="Chen S."/>
            <person name="He X."/>
            <person name="Wang R."/>
            <person name="Wang Y."/>
            <person name="Chen J."/>
            <person name="Wang L."/>
            <person name="Yu S."/>
            <person name="Wang B."/>
            <person name="Wei J."/>
            <person name="Song S."/>
            <person name="Lu X."/>
            <person name="Gao Z."/>
            <person name="Gu W."/>
            <person name="Deng X."/>
            <person name="Ma D."/>
            <person name="Wang S."/>
            <person name="Liang W."/>
            <person name="Fang L."/>
            <person name="Cai C."/>
            <person name="Zhu X."/>
            <person name="Zhou B."/>
            <person name="Zhang Y."/>
            <person name="Chen Z."/>
            <person name="Xu S."/>
            <person name="Zhu R."/>
            <person name="Wang S."/>
            <person name="Zhang T."/>
            <person name="Zhao G."/>
        </authorList>
    </citation>
    <scope>NUCLEOTIDE SEQUENCE [LARGE SCALE GENOMIC DNA]</scope>
    <source>
        <strain evidence="2">cv. Xinhai21</strain>
        <tissue evidence="1">Leaf</tissue>
    </source>
</reference>
<protein>
    <submittedName>
        <fullName evidence="1">Uncharacterized protein</fullName>
    </submittedName>
</protein>
<sequence length="471" mass="54021">MTRLSFKLVILQKYLDSPRKNVMEPHSNPYHKNRINHEEQRLQIDELDEWRTHVKKKPKAQDDLSNTMMSDPQITTLELNTNGVTPFTVLNVFPYGTVKISRDMAYAKSPRPCDAVVGDTRPVPRAYLRLSLSQMPNAVKFLKELLANKWKLDDASHVELNAPQEELFQILRARPLGVGRSIDCAALEKVHLADALQTMITEYDDPGTVQFRLGSLVGQLTIPKFETSLGLYTDEFMETDHFPHLHRHIHHTPSSCWPFKGISFSSSTAISPCLFRTHINGEAREHWRRQHSRRILLVEHEPLAYFLSRLLCCPCLSPPDRMTPKGSHQHRPICDSFRAIFWAPEYSGTVIIAYSHWLDGPTGHPNFKRFSRWVLLRHKQTIIHDCHVLLDHEYSHHDTDHHDNLFAGHWDCGIQPLQPPSPLSTCHIHITFNASNPISALSKITSKFRAVSILSLSSDIMLILLLSISRH</sequence>
<accession>A0A2P5YNT7</accession>
<dbReference type="OrthoDB" id="1685790at2759"/>
<evidence type="ECO:0000313" key="1">
    <source>
        <dbReference type="EMBL" id="PPS17233.1"/>
    </source>
</evidence>
<proteinExistence type="predicted"/>
<organism evidence="1 2">
    <name type="scientific">Gossypium barbadense</name>
    <name type="common">Sea Island cotton</name>
    <name type="synonym">Hibiscus barbadensis</name>
    <dbReference type="NCBI Taxonomy" id="3634"/>
    <lineage>
        <taxon>Eukaryota</taxon>
        <taxon>Viridiplantae</taxon>
        <taxon>Streptophyta</taxon>
        <taxon>Embryophyta</taxon>
        <taxon>Tracheophyta</taxon>
        <taxon>Spermatophyta</taxon>
        <taxon>Magnoliopsida</taxon>
        <taxon>eudicotyledons</taxon>
        <taxon>Gunneridae</taxon>
        <taxon>Pentapetalae</taxon>
        <taxon>rosids</taxon>
        <taxon>malvids</taxon>
        <taxon>Malvales</taxon>
        <taxon>Malvaceae</taxon>
        <taxon>Malvoideae</taxon>
        <taxon>Gossypium</taxon>
    </lineage>
</organism>
<dbReference type="Proteomes" id="UP000239757">
    <property type="component" value="Unassembled WGS sequence"/>
</dbReference>
<gene>
    <name evidence="1" type="ORF">GOBAR_AA03347</name>
</gene>
<name>A0A2P5YNT7_GOSBA</name>
<evidence type="ECO:0000313" key="2">
    <source>
        <dbReference type="Proteomes" id="UP000239757"/>
    </source>
</evidence>
<dbReference type="EMBL" id="KZ662946">
    <property type="protein sequence ID" value="PPS17233.1"/>
    <property type="molecule type" value="Genomic_DNA"/>
</dbReference>